<evidence type="ECO:0000256" key="4">
    <source>
        <dbReference type="ARBA" id="ARBA00023163"/>
    </source>
</evidence>
<evidence type="ECO:0000256" key="3">
    <source>
        <dbReference type="ARBA" id="ARBA00023125"/>
    </source>
</evidence>
<dbReference type="GO" id="GO:0005634">
    <property type="term" value="C:nucleus"/>
    <property type="evidence" value="ECO:0007669"/>
    <property type="project" value="UniProtKB-SubCell"/>
</dbReference>
<feature type="compositionally biased region" description="Polar residues" evidence="7">
    <location>
        <begin position="305"/>
        <end position="314"/>
    </location>
</feature>
<gene>
    <name evidence="10" type="primary">LOC119636794</name>
</gene>
<organism evidence="9 10">
    <name type="scientific">Glossina fuscipes</name>
    <dbReference type="NCBI Taxonomy" id="7396"/>
    <lineage>
        <taxon>Eukaryota</taxon>
        <taxon>Metazoa</taxon>
        <taxon>Ecdysozoa</taxon>
        <taxon>Arthropoda</taxon>
        <taxon>Hexapoda</taxon>
        <taxon>Insecta</taxon>
        <taxon>Pterygota</taxon>
        <taxon>Neoptera</taxon>
        <taxon>Endopterygota</taxon>
        <taxon>Diptera</taxon>
        <taxon>Brachycera</taxon>
        <taxon>Muscomorpha</taxon>
        <taxon>Hippoboscoidea</taxon>
        <taxon>Glossinidae</taxon>
        <taxon>Glossina</taxon>
    </lineage>
</organism>
<feature type="compositionally biased region" description="Polar residues" evidence="7">
    <location>
        <begin position="122"/>
        <end position="131"/>
    </location>
</feature>
<evidence type="ECO:0000313" key="9">
    <source>
        <dbReference type="Proteomes" id="UP000092443"/>
    </source>
</evidence>
<feature type="compositionally biased region" description="Polar residues" evidence="7">
    <location>
        <begin position="24"/>
        <end position="34"/>
    </location>
</feature>
<keyword evidence="5 6" id="KW-0539">Nucleus</keyword>
<dbReference type="GeneID" id="119636794"/>
<dbReference type="InterPro" id="IPR057520">
    <property type="entry name" value="GRHL1/CP2_C"/>
</dbReference>
<evidence type="ECO:0000256" key="1">
    <source>
        <dbReference type="ARBA" id="ARBA00004123"/>
    </source>
</evidence>
<dbReference type="PANTHER" id="PTHR11037">
    <property type="entry name" value="TRANSCRIPTION FACTOR CP2"/>
    <property type="match status" value="1"/>
</dbReference>
<reference evidence="10" key="1">
    <citation type="submission" date="2025-08" db="UniProtKB">
        <authorList>
            <consortium name="RefSeq"/>
        </authorList>
    </citation>
    <scope>IDENTIFICATION</scope>
    <source>
        <tissue evidence="10">Whole body pupa</tissue>
    </source>
</reference>
<keyword evidence="9" id="KW-1185">Reference proteome</keyword>
<dbReference type="InterPro" id="IPR007604">
    <property type="entry name" value="CP2"/>
</dbReference>
<accession>A0A9C6DJL5</accession>
<dbReference type="PANTHER" id="PTHR11037:SF20">
    <property type="entry name" value="PROTEIN GRAINYHEAD"/>
    <property type="match status" value="1"/>
</dbReference>
<dbReference type="GO" id="GO:0001228">
    <property type="term" value="F:DNA-binding transcription activator activity, RNA polymerase II-specific"/>
    <property type="evidence" value="ECO:0007669"/>
    <property type="project" value="TreeGrafter"/>
</dbReference>
<evidence type="ECO:0000259" key="8">
    <source>
        <dbReference type="PROSITE" id="PS51968"/>
    </source>
</evidence>
<feature type="domain" description="Grh/CP2 DB" evidence="8">
    <location>
        <begin position="616"/>
        <end position="842"/>
    </location>
</feature>
<dbReference type="AlphaFoldDB" id="A0A9C6DJL5"/>
<evidence type="ECO:0000313" key="10">
    <source>
        <dbReference type="RefSeq" id="XP_037888331.1"/>
    </source>
</evidence>
<keyword evidence="4" id="KW-0804">Transcription</keyword>
<keyword evidence="2" id="KW-0805">Transcription regulation</keyword>
<dbReference type="GO" id="GO:0000978">
    <property type="term" value="F:RNA polymerase II cis-regulatory region sequence-specific DNA binding"/>
    <property type="evidence" value="ECO:0007669"/>
    <property type="project" value="TreeGrafter"/>
</dbReference>
<proteinExistence type="predicted"/>
<dbReference type="RefSeq" id="XP_037888331.1">
    <property type="nucleotide sequence ID" value="XM_038032403.1"/>
</dbReference>
<feature type="region of interest" description="Disordered" evidence="7">
    <location>
        <begin position="568"/>
        <end position="602"/>
    </location>
</feature>
<evidence type="ECO:0000256" key="5">
    <source>
        <dbReference type="ARBA" id="ARBA00023242"/>
    </source>
</evidence>
<feature type="compositionally biased region" description="Polar residues" evidence="7">
    <location>
        <begin position="347"/>
        <end position="356"/>
    </location>
</feature>
<dbReference type="Pfam" id="PF04516">
    <property type="entry name" value="CP2"/>
    <property type="match status" value="1"/>
</dbReference>
<feature type="compositionally biased region" description="Low complexity" evidence="7">
    <location>
        <begin position="328"/>
        <end position="340"/>
    </location>
</feature>
<dbReference type="InterPro" id="IPR040167">
    <property type="entry name" value="TF_CP2-like"/>
</dbReference>
<dbReference type="PROSITE" id="PS51968">
    <property type="entry name" value="GRH_CP2_DB"/>
    <property type="match status" value="1"/>
</dbReference>
<evidence type="ECO:0000256" key="7">
    <source>
        <dbReference type="SAM" id="MobiDB-lite"/>
    </source>
</evidence>
<feature type="compositionally biased region" description="Basic and acidic residues" evidence="7">
    <location>
        <begin position="315"/>
        <end position="327"/>
    </location>
</feature>
<feature type="region of interest" description="Disordered" evidence="7">
    <location>
        <begin position="24"/>
        <end position="65"/>
    </location>
</feature>
<feature type="compositionally biased region" description="Low complexity" evidence="7">
    <location>
        <begin position="142"/>
        <end position="151"/>
    </location>
</feature>
<feature type="compositionally biased region" description="Polar residues" evidence="7">
    <location>
        <begin position="573"/>
        <end position="593"/>
    </location>
</feature>
<dbReference type="Proteomes" id="UP000092443">
    <property type="component" value="Unplaced"/>
</dbReference>
<feature type="compositionally biased region" description="Polar residues" evidence="7">
    <location>
        <begin position="52"/>
        <end position="65"/>
    </location>
</feature>
<name>A0A9C6DJL5_9MUSC</name>
<comment type="subcellular location">
    <subcellularLocation>
        <location evidence="1 6">Nucleus</location>
    </subcellularLocation>
</comment>
<keyword evidence="3 6" id="KW-0238">DNA-binding</keyword>
<feature type="region of interest" description="Disordered" evidence="7">
    <location>
        <begin position="305"/>
        <end position="373"/>
    </location>
</feature>
<protein>
    <submittedName>
        <fullName evidence="10">Protein grainyhead isoform X3</fullName>
    </submittedName>
</protein>
<evidence type="ECO:0000256" key="6">
    <source>
        <dbReference type="PROSITE-ProRule" id="PRU01313"/>
    </source>
</evidence>
<sequence>MDTASTFSISYADWITEPRRRTVLTNGDSLNTNNASPPPCSSAPPSSSQSQTLAMSLTPSNTNHQNNTHEVIIQHHNGGGTYQLPSASVATRFFEPSQLTTSVVAAGNSQTLLSLSPGHGQGQNDDQTNAGLTHHQHHHQQQQHNQQQQHHQQQHHQHQQLIEAANATVNLSSLGTPTLHQVQNSNGTTSFVYEYYKMSDKDAAVAEAELQWSAPSATVSKLNGQTTPLDVSSLSQNEIQGLLLGSHPSATTAAVAAAAAANITTTATIQQQQQHQQQTTIVTAGGGAGGGTGNGTVVITADQQRQPGTATTISIKREPEDLRKDPKNGAASNGSTASSGQKVIVVQTPSPTTTHIQIKEPPPSPGSPTNTEANMYAAGGGTQIYLQGPHQNSAGGAGSAVNTQTPSPGPYIGADGYGMYTTGRLTTAPATTFIAENYYREYFTTDGQGYTPTRTIYGDNDGSQPTATYEGRFTTTTSVANNNAPPPHPATTVLKNGGTPIYTKTVTAAGLTVDLPSPDSGIGADAITPRDQNNIQQSFDYTELCQPGTLLDNNSGIPVSVNNIPRGAVSVHGGQNSPTTSLGGTSANGSATRSRPWHDFGRQNDADKIQIPKIFTNVGFKYHLESPISSSQRREDDRITYINKGQFYGITLEYIPDPDKPIKNTTVKSVIMLMFREEKSPEDEIKAWQFWHSRQHSVKQRILDADTKNSVGLVGCIEEVSHNAIAVYWNPLESSAKINIAVQCLSTDFSSQKGVKGLPLHIQIDTFEDPRDTQVFHRGYCQIKVFCDKGAERKTRDEERRAAKRKMTATGRKKLDELYHPVTDRSEFYSMQDLLKPPVLFSPADDLEKGFYGHETDGAPDLKGASPFLLHGQKVATPTLKFHNHFPPDMQTDKKDHILDQSLGMNEFGPALKRGRMTPPTSERVMLYVRQENEDVYTPLHVVPPTTIGLLNAIESKYKISTTSINNVYKKNKKGIKAKMDDDMISYYCNEDIFVLEVLQITDELYDIFLQEETEH</sequence>
<evidence type="ECO:0000256" key="2">
    <source>
        <dbReference type="ARBA" id="ARBA00023015"/>
    </source>
</evidence>
<dbReference type="Pfam" id="PF25416">
    <property type="entry name" value="GRHL1_C"/>
    <property type="match status" value="1"/>
</dbReference>
<feature type="region of interest" description="Disordered" evidence="7">
    <location>
        <begin position="112"/>
        <end position="160"/>
    </location>
</feature>